<dbReference type="Gene3D" id="2.40.50.90">
    <property type="match status" value="5"/>
</dbReference>
<dbReference type="GO" id="GO:0005829">
    <property type="term" value="C:cytosol"/>
    <property type="evidence" value="ECO:0007669"/>
    <property type="project" value="UniProtKB-UniRule"/>
</dbReference>
<dbReference type="PIRSF" id="PIRSF017179">
    <property type="entry name" value="RISC-Tudor-SN"/>
    <property type="match status" value="1"/>
</dbReference>
<keyword evidence="3 5" id="KW-0963">Cytoplasm</keyword>
<evidence type="ECO:0000256" key="4">
    <source>
        <dbReference type="ARBA" id="ARBA00022737"/>
    </source>
</evidence>
<dbReference type="GO" id="GO:0005634">
    <property type="term" value="C:nucleus"/>
    <property type="evidence" value="ECO:0007669"/>
    <property type="project" value="TreeGrafter"/>
</dbReference>
<feature type="region of interest" description="Disordered" evidence="6">
    <location>
        <begin position="1"/>
        <end position="25"/>
    </location>
</feature>
<feature type="domain" description="TNase-like" evidence="8">
    <location>
        <begin position="351"/>
        <end position="510"/>
    </location>
</feature>
<dbReference type="InterPro" id="IPR035437">
    <property type="entry name" value="SNase_OB-fold_sf"/>
</dbReference>
<dbReference type="InterPro" id="IPR016685">
    <property type="entry name" value="Silence_cplx_Nase-comp_TudorSN"/>
</dbReference>
<feature type="domain" description="Tudor" evidence="7">
    <location>
        <begin position="754"/>
        <end position="812"/>
    </location>
</feature>
<dbReference type="STRING" id="30019.A0A0M3QVT8"/>
<dbReference type="EMBL" id="CP012525">
    <property type="protein sequence ID" value="ALC42969.1"/>
    <property type="molecule type" value="Genomic_DNA"/>
</dbReference>
<evidence type="ECO:0000259" key="8">
    <source>
        <dbReference type="PROSITE" id="PS50830"/>
    </source>
</evidence>
<dbReference type="SUPFAM" id="SSF50199">
    <property type="entry name" value="Staphylococcal nuclease"/>
    <property type="match status" value="5"/>
</dbReference>
<dbReference type="Pfam" id="PF00567">
    <property type="entry name" value="TUDOR"/>
    <property type="match status" value="1"/>
</dbReference>
<sequence length="931" mass="103944">MATAANTTAGAAKDGAPVATTAATSPAKTLSGIVKQVLSGDTVVIRASKGAPPPEKQITFSHVLAPKLARRPGAGGDETKDEAWAWESREFLRKKLIGQEVTFTFDKPANSNREYGFIWLGKDKETGENVVESIVREGLVTVRREGRPTPEQQTLIELEDQARAAGRGKWAQNCNALDKVRNIKWSHENPAHIVDVYGGKPVKAIIEHVRDGSTVRAFLLPDFHYITLMISGIRCPGVKLDADGKPDLSVKVPFADEARYYVETRLLQRDVEIRLESVNNSNFIGSILYPKGNIAESLLREGLAKCVDWSMAVMKTGADKLRAAERIAKEKRLRQWQDYQAKTPAFNSKEKDFTGTVIEVFNGDAVNVRLANGQVKKVFFSSIRPPRDQRAVVGTDGEEIVKAPPRGKNYRPLYEIPHMFDAREFLRKKLINKKVQCNLDYISPMRDNFPEKHCYTVLIGGQNVAEAMVAKGLATCVRYRQDDDQRSSAYDQLIAAEQQAIKGLKGLHAKKDNATLRVNDLTVDHSRIKVQYLPSWQRALRTESIVEFVASGSRLRIFIPKDSCLVTFLLAGISCPRSSRPALNGVPAQEGEPFGDEALTFTRERVLQRDVSVHIDTTDKAGSSVIGWLWTDQNVNLSVALVEEGLAEVHFSAEKSEYYRMLKSAEDRAKATKKNIWANYVEQVPEEKVVIEEEKDEKTPVERKVNYENVIVTEITESLTFFAQSVDNGPKLETLMAKLHADFQANPPIAGSYTPKRGDLVAAQFTFDNQWYRAKVERIQGTNASVLYIDYGNKETLPVSRLAALPPAFSSEKPHATEYVLALVTLPADNEDKEEALRAFSDDVLNHKVQLNVEMKVFGGPNLATLHDPTTKTDFGKQLVAEGLALVEKRRERKLKELLEQYRVAQEAALAAHLAIWKYGDITQDDAPEFR</sequence>
<name>A0A0M3QVT8_DROBS</name>
<dbReference type="InterPro" id="IPR047386">
    <property type="entry name" value="Tudor_TDRD11"/>
</dbReference>
<dbReference type="PANTHER" id="PTHR12302">
    <property type="entry name" value="EBNA2 BINDING PROTEIN P100"/>
    <property type="match status" value="1"/>
</dbReference>
<dbReference type="FunFam" id="2.40.50.90:FF:000001">
    <property type="entry name" value="Staphylococcal nuclease domain-containing protein"/>
    <property type="match status" value="1"/>
</dbReference>
<evidence type="ECO:0000256" key="2">
    <source>
        <dbReference type="ARBA" id="ARBA00017230"/>
    </source>
</evidence>
<evidence type="ECO:0000256" key="5">
    <source>
        <dbReference type="PIRNR" id="PIRNR017179"/>
    </source>
</evidence>
<dbReference type="GO" id="GO:0004518">
    <property type="term" value="F:nuclease activity"/>
    <property type="evidence" value="ECO:0007669"/>
    <property type="project" value="TreeGrafter"/>
</dbReference>
<evidence type="ECO:0000256" key="1">
    <source>
        <dbReference type="ARBA" id="ARBA00004496"/>
    </source>
</evidence>
<dbReference type="Gene3D" id="2.30.30.140">
    <property type="match status" value="1"/>
</dbReference>
<dbReference type="SMART" id="SM00333">
    <property type="entry name" value="TUDOR"/>
    <property type="match status" value="1"/>
</dbReference>
<dbReference type="OrthoDB" id="10023235at2759"/>
<accession>A0A0M3QVT8</accession>
<dbReference type="SMART" id="SM00318">
    <property type="entry name" value="SNc"/>
    <property type="match status" value="4"/>
</dbReference>
<dbReference type="GO" id="GO:0003723">
    <property type="term" value="F:RNA binding"/>
    <property type="evidence" value="ECO:0007669"/>
    <property type="project" value="UniProtKB-UniRule"/>
</dbReference>
<dbReference type="CDD" id="cd20433">
    <property type="entry name" value="Tudor_TDRD11"/>
    <property type="match status" value="1"/>
</dbReference>
<dbReference type="PANTHER" id="PTHR12302:SF2">
    <property type="entry name" value="STAPHYLOCOCCAL NUCLEASE DOMAIN-CONTAINING PROTEIN 1"/>
    <property type="match status" value="1"/>
</dbReference>
<comment type="subcellular location">
    <subcellularLocation>
        <location evidence="1 5">Cytoplasm</location>
    </subcellularLocation>
</comment>
<proteinExistence type="predicted"/>
<keyword evidence="4" id="KW-0677">Repeat</keyword>
<dbReference type="CDD" id="cd00175">
    <property type="entry name" value="SNc"/>
    <property type="match status" value="1"/>
</dbReference>
<evidence type="ECO:0000259" key="7">
    <source>
        <dbReference type="PROSITE" id="PS50304"/>
    </source>
</evidence>
<evidence type="ECO:0000256" key="3">
    <source>
        <dbReference type="ARBA" id="ARBA00022490"/>
    </source>
</evidence>
<dbReference type="GO" id="GO:0031047">
    <property type="term" value="P:regulatory ncRNA-mediated gene silencing"/>
    <property type="evidence" value="ECO:0007669"/>
    <property type="project" value="UniProtKB-UniRule"/>
</dbReference>
<evidence type="ECO:0000313" key="9">
    <source>
        <dbReference type="EMBL" id="ALC42969.1"/>
    </source>
</evidence>
<dbReference type="FunFam" id="2.40.50.90:FF:000005">
    <property type="entry name" value="Staphylococcal nuclease domain-containing protein"/>
    <property type="match status" value="1"/>
</dbReference>
<dbReference type="FunFam" id="2.40.50.90:FF:000002">
    <property type="entry name" value="Staphylococcal nuclease domain-containing protein"/>
    <property type="match status" value="1"/>
</dbReference>
<evidence type="ECO:0000313" key="10">
    <source>
        <dbReference type="Proteomes" id="UP000494163"/>
    </source>
</evidence>
<dbReference type="SUPFAM" id="SSF63748">
    <property type="entry name" value="Tudor/PWWP/MBT"/>
    <property type="match status" value="1"/>
</dbReference>
<dbReference type="GO" id="GO:0031332">
    <property type="term" value="C:RNAi effector complex"/>
    <property type="evidence" value="ECO:0007669"/>
    <property type="project" value="InterPro"/>
</dbReference>
<dbReference type="GO" id="GO:0006402">
    <property type="term" value="P:mRNA catabolic process"/>
    <property type="evidence" value="ECO:0007669"/>
    <property type="project" value="UniProtKB-UniRule"/>
</dbReference>
<dbReference type="PROSITE" id="PS50830">
    <property type="entry name" value="TNASE_3"/>
    <property type="match status" value="4"/>
</dbReference>
<dbReference type="PROSITE" id="PS50304">
    <property type="entry name" value="TUDOR"/>
    <property type="match status" value="1"/>
</dbReference>
<dbReference type="Proteomes" id="UP000494163">
    <property type="component" value="Chromosome 3L"/>
</dbReference>
<feature type="domain" description="TNase-like" evidence="8">
    <location>
        <begin position="540"/>
        <end position="679"/>
    </location>
</feature>
<dbReference type="FunFam" id="2.30.30.140:FF:000018">
    <property type="entry name" value="Serine/threonine-protein kinase 31"/>
    <property type="match status" value="1"/>
</dbReference>
<organism evidence="9 10">
    <name type="scientific">Drosophila busckii</name>
    <name type="common">Fruit fly</name>
    <dbReference type="NCBI Taxonomy" id="30019"/>
    <lineage>
        <taxon>Eukaryota</taxon>
        <taxon>Metazoa</taxon>
        <taxon>Ecdysozoa</taxon>
        <taxon>Arthropoda</taxon>
        <taxon>Hexapoda</taxon>
        <taxon>Insecta</taxon>
        <taxon>Pterygota</taxon>
        <taxon>Neoptera</taxon>
        <taxon>Endopterygota</taxon>
        <taxon>Diptera</taxon>
        <taxon>Brachycera</taxon>
        <taxon>Muscomorpha</taxon>
        <taxon>Ephydroidea</taxon>
        <taxon>Drosophilidae</taxon>
        <taxon>Drosophila</taxon>
    </lineage>
</organism>
<feature type="domain" description="TNase-like" evidence="8">
    <location>
        <begin position="28"/>
        <end position="172"/>
    </location>
</feature>
<evidence type="ECO:0000256" key="6">
    <source>
        <dbReference type="SAM" id="MobiDB-lite"/>
    </source>
</evidence>
<gene>
    <name evidence="9" type="ORF">Dbus_chr3Lg135</name>
</gene>
<feature type="domain" description="TNase-like" evidence="8">
    <location>
        <begin position="200"/>
        <end position="338"/>
    </location>
</feature>
<dbReference type="FunFam" id="2.40.50.90:FF:000003">
    <property type="entry name" value="Staphylococcal nuclease domain-containing protein"/>
    <property type="match status" value="1"/>
</dbReference>
<dbReference type="FunFam" id="2.40.50.90:FF:000004">
    <property type="entry name" value="Staphylococcal nuclease domain-containing protein"/>
    <property type="match status" value="1"/>
</dbReference>
<dbReference type="InterPro" id="IPR002999">
    <property type="entry name" value="Tudor"/>
</dbReference>
<dbReference type="InterPro" id="IPR016071">
    <property type="entry name" value="Staphylococal_nuclease_OB-fold"/>
</dbReference>
<reference evidence="9 10" key="1">
    <citation type="submission" date="2015-08" db="EMBL/GenBank/DDBJ databases">
        <title>Ancestral chromatin configuration constrains chromatin evolution on differentiating sex chromosomes in Drosophila.</title>
        <authorList>
            <person name="Zhou Q."/>
            <person name="Bachtrog D."/>
        </authorList>
    </citation>
    <scope>NUCLEOTIDE SEQUENCE [LARGE SCALE GENOMIC DNA]</scope>
    <source>
        <tissue evidence="9">Whole larvae</tissue>
    </source>
</reference>
<keyword evidence="10" id="KW-1185">Reference proteome</keyword>
<protein>
    <recommendedName>
        <fullName evidence="2">Staphylococcal nuclease domain-containing protein 1</fullName>
    </recommendedName>
</protein>
<dbReference type="OMA" id="ARCADHH"/>
<dbReference type="AlphaFoldDB" id="A0A0M3QVT8"/>
<dbReference type="Pfam" id="PF00565">
    <property type="entry name" value="SNase"/>
    <property type="match status" value="4"/>
</dbReference>